<reference evidence="2 3" key="1">
    <citation type="submission" date="2018-05" db="EMBL/GenBank/DDBJ databases">
        <title>Leucothrix arctica sp. nov., isolated from Arctic seawater.</title>
        <authorList>
            <person name="Choi A."/>
            <person name="Baek K."/>
        </authorList>
    </citation>
    <scope>NUCLEOTIDE SEQUENCE [LARGE SCALE GENOMIC DNA]</scope>
    <source>
        <strain evidence="2 3">JCM 18388</strain>
    </source>
</reference>
<evidence type="ECO:0008006" key="4">
    <source>
        <dbReference type="Google" id="ProtNLM"/>
    </source>
</evidence>
<keyword evidence="1" id="KW-0732">Signal</keyword>
<evidence type="ECO:0000313" key="3">
    <source>
        <dbReference type="Proteomes" id="UP000245539"/>
    </source>
</evidence>
<comment type="caution">
    <text evidence="2">The sequence shown here is derived from an EMBL/GenBank/DDBJ whole genome shotgun (WGS) entry which is preliminary data.</text>
</comment>
<dbReference type="Proteomes" id="UP000245539">
    <property type="component" value="Unassembled WGS sequence"/>
</dbReference>
<evidence type="ECO:0000256" key="1">
    <source>
        <dbReference type="SAM" id="SignalP"/>
    </source>
</evidence>
<name>A0A317CB72_9GAMM</name>
<dbReference type="AlphaFoldDB" id="A0A317CB72"/>
<keyword evidence="3" id="KW-1185">Reference proteome</keyword>
<sequence length="175" mass="16997">MGTMTKIAVAIGLSAFAGSALAAAPADMQNRTDTRAQQILTKLNTTTQEMSCREMSDQLAQAGKSGSKLKGVVLKNALTEAITTTSEKNNLKECISTVMASNAAAKASGVSTGAKGGLLGKAPGAAGLLGGAGVAAAGTSTLATVALGLAGAAAVATVVNELDDDDDPVSGTTGG</sequence>
<proteinExistence type="predicted"/>
<dbReference type="RefSeq" id="WP_109838258.1">
    <property type="nucleotide sequence ID" value="NZ_QGKM01000041.1"/>
</dbReference>
<organism evidence="2 3">
    <name type="scientific">Leucothrix pacifica</name>
    <dbReference type="NCBI Taxonomy" id="1247513"/>
    <lineage>
        <taxon>Bacteria</taxon>
        <taxon>Pseudomonadati</taxon>
        <taxon>Pseudomonadota</taxon>
        <taxon>Gammaproteobacteria</taxon>
        <taxon>Thiotrichales</taxon>
        <taxon>Thiotrichaceae</taxon>
        <taxon>Leucothrix</taxon>
    </lineage>
</organism>
<gene>
    <name evidence="2" type="ORF">DKW60_13875</name>
</gene>
<feature type="signal peptide" evidence="1">
    <location>
        <begin position="1"/>
        <end position="22"/>
    </location>
</feature>
<dbReference type="EMBL" id="QGKM01000041">
    <property type="protein sequence ID" value="PWQ95786.1"/>
    <property type="molecule type" value="Genomic_DNA"/>
</dbReference>
<evidence type="ECO:0000313" key="2">
    <source>
        <dbReference type="EMBL" id="PWQ95786.1"/>
    </source>
</evidence>
<feature type="chain" id="PRO_5016332882" description="Glycine zipper family protein" evidence="1">
    <location>
        <begin position="23"/>
        <end position="175"/>
    </location>
</feature>
<protein>
    <recommendedName>
        <fullName evidence="4">Glycine zipper family protein</fullName>
    </recommendedName>
</protein>
<accession>A0A317CB72</accession>